<dbReference type="PANTHER" id="PTHR45930:SF4">
    <property type="entry name" value="ADHESION G PROTEIN-COUPLED RECEPTOR A3"/>
    <property type="match status" value="1"/>
</dbReference>
<dbReference type="SUPFAM" id="SSF48726">
    <property type="entry name" value="Immunoglobulin"/>
    <property type="match status" value="1"/>
</dbReference>
<feature type="transmembrane region" description="Helical" evidence="14">
    <location>
        <begin position="825"/>
        <end position="845"/>
    </location>
</feature>
<keyword evidence="8" id="KW-0297">G-protein coupled receptor</keyword>
<comment type="subcellular location">
    <subcellularLocation>
        <location evidence="1">Membrane</location>
        <topology evidence="1">Multi-pass membrane protein</topology>
    </subcellularLocation>
</comment>
<dbReference type="GO" id="GO:0004930">
    <property type="term" value="F:G protein-coupled receptor activity"/>
    <property type="evidence" value="ECO:0007669"/>
    <property type="project" value="UniProtKB-KW"/>
</dbReference>
<evidence type="ECO:0000256" key="5">
    <source>
        <dbReference type="ARBA" id="ARBA00022729"/>
    </source>
</evidence>
<evidence type="ECO:0000256" key="9">
    <source>
        <dbReference type="ARBA" id="ARBA00023136"/>
    </source>
</evidence>
<dbReference type="eggNOG" id="KOG0619">
    <property type="taxonomic scope" value="Eukaryota"/>
</dbReference>
<evidence type="ECO:0000256" key="7">
    <source>
        <dbReference type="ARBA" id="ARBA00022989"/>
    </source>
</evidence>
<dbReference type="InterPro" id="IPR007110">
    <property type="entry name" value="Ig-like_dom"/>
</dbReference>
<feature type="transmembrane region" description="Helical" evidence="14">
    <location>
        <begin position="756"/>
        <end position="774"/>
    </location>
</feature>
<feature type="transmembrane region" description="Helical" evidence="14">
    <location>
        <begin position="865"/>
        <end position="891"/>
    </location>
</feature>
<feature type="chain" id="PRO_5002798636" description="G-protein coupled receptors family 2 profile 2 domain-containing protein" evidence="15">
    <location>
        <begin position="28"/>
        <end position="1171"/>
    </location>
</feature>
<evidence type="ECO:0000256" key="2">
    <source>
        <dbReference type="ARBA" id="ARBA00007343"/>
    </source>
</evidence>
<evidence type="ECO:0000313" key="19">
    <source>
        <dbReference type="EMBL" id="EDV20746.1"/>
    </source>
</evidence>
<dbReference type="SUPFAM" id="SSF52058">
    <property type="entry name" value="L domain-like"/>
    <property type="match status" value="1"/>
</dbReference>
<name>B3S961_TRIAD</name>
<evidence type="ECO:0000313" key="20">
    <source>
        <dbReference type="Proteomes" id="UP000009022"/>
    </source>
</evidence>
<dbReference type="AlphaFoldDB" id="B3S961"/>
<dbReference type="EMBL" id="DS985257">
    <property type="protein sequence ID" value="EDV20746.1"/>
    <property type="molecule type" value="Genomic_DNA"/>
</dbReference>
<dbReference type="InterPro" id="IPR000483">
    <property type="entry name" value="Cys-rich_flank_reg_C"/>
</dbReference>
<feature type="region of interest" description="Disordered" evidence="13">
    <location>
        <begin position="1143"/>
        <end position="1171"/>
    </location>
</feature>
<feature type="compositionally biased region" description="Basic and acidic residues" evidence="13">
    <location>
        <begin position="1011"/>
        <end position="1020"/>
    </location>
</feature>
<dbReference type="FunCoup" id="B3S961">
    <property type="interactions" value="1078"/>
</dbReference>
<dbReference type="Proteomes" id="UP000009022">
    <property type="component" value="Unassembled WGS sequence"/>
</dbReference>
<keyword evidence="11" id="KW-0675">Receptor</keyword>
<gene>
    <name evidence="19" type="ORF">TRIADDRAFT_60710</name>
</gene>
<feature type="signal peptide" evidence="15">
    <location>
        <begin position="1"/>
        <end position="27"/>
    </location>
</feature>
<dbReference type="Gene3D" id="3.80.10.10">
    <property type="entry name" value="Ribonuclease Inhibitor"/>
    <property type="match status" value="1"/>
</dbReference>
<dbReference type="OrthoDB" id="10031018at2759"/>
<dbReference type="InterPro" id="IPR000832">
    <property type="entry name" value="GPCR_2_secretin-like"/>
</dbReference>
<dbReference type="SMART" id="SM00082">
    <property type="entry name" value="LRRCT"/>
    <property type="match status" value="1"/>
</dbReference>
<dbReference type="GO" id="GO:0007166">
    <property type="term" value="P:cell surface receptor signaling pathway"/>
    <property type="evidence" value="ECO:0000318"/>
    <property type="project" value="GO_Central"/>
</dbReference>
<keyword evidence="9 14" id="KW-0472">Membrane</keyword>
<feature type="transmembrane region" description="Helical" evidence="14">
    <location>
        <begin position="912"/>
        <end position="934"/>
    </location>
</feature>
<evidence type="ECO:0000256" key="4">
    <source>
        <dbReference type="ARBA" id="ARBA00022692"/>
    </source>
</evidence>
<evidence type="ECO:0000259" key="18">
    <source>
        <dbReference type="PROSITE" id="PS50835"/>
    </source>
</evidence>
<evidence type="ECO:0000256" key="3">
    <source>
        <dbReference type="ARBA" id="ARBA00022614"/>
    </source>
</evidence>
<proteinExistence type="inferred from homology"/>
<feature type="compositionally biased region" description="Polar residues" evidence="13">
    <location>
        <begin position="1022"/>
        <end position="1043"/>
    </location>
</feature>
<dbReference type="InterPro" id="IPR032675">
    <property type="entry name" value="LRR_dom_sf"/>
</dbReference>
<evidence type="ECO:0000256" key="8">
    <source>
        <dbReference type="ARBA" id="ARBA00023040"/>
    </source>
</evidence>
<dbReference type="InterPro" id="IPR013783">
    <property type="entry name" value="Ig-like_fold"/>
</dbReference>
<feature type="transmembrane region" description="Helical" evidence="14">
    <location>
        <begin position="786"/>
        <end position="805"/>
    </location>
</feature>
<evidence type="ECO:0000256" key="1">
    <source>
        <dbReference type="ARBA" id="ARBA00004141"/>
    </source>
</evidence>
<feature type="compositionally biased region" description="Polar residues" evidence="13">
    <location>
        <begin position="1064"/>
        <end position="1075"/>
    </location>
</feature>
<dbReference type="PhylomeDB" id="B3S961"/>
<accession>B3S961</accession>
<dbReference type="CTD" id="6757900"/>
<evidence type="ECO:0000256" key="10">
    <source>
        <dbReference type="ARBA" id="ARBA00023157"/>
    </source>
</evidence>
<dbReference type="Pfam" id="PF13855">
    <property type="entry name" value="LRR_8"/>
    <property type="match status" value="1"/>
</dbReference>
<dbReference type="PANTHER" id="PTHR45930">
    <property type="entry name" value="G-PROTEIN COUPLED RECEPTOR 124-LIKE PROTEIN"/>
    <property type="match status" value="1"/>
</dbReference>
<feature type="transmembrane region" description="Helical" evidence="14">
    <location>
        <begin position="946"/>
        <end position="965"/>
    </location>
</feature>
<evidence type="ECO:0000256" key="13">
    <source>
        <dbReference type="SAM" id="MobiDB-lite"/>
    </source>
</evidence>
<keyword evidence="3" id="KW-0433">Leucine-rich repeat</keyword>
<dbReference type="STRING" id="10228.B3S961"/>
<comment type="similarity">
    <text evidence="2">Belongs to the G-protein coupled receptor 2 family. Adhesion G-protein coupled receptor (ADGR) subfamily.</text>
</comment>
<keyword evidence="12" id="KW-0807">Transducer</keyword>
<dbReference type="InParanoid" id="B3S961"/>
<dbReference type="InterPro" id="IPR003591">
    <property type="entry name" value="Leu-rich_rpt_typical-subtyp"/>
</dbReference>
<dbReference type="InterPro" id="IPR001611">
    <property type="entry name" value="Leu-rich_rpt"/>
</dbReference>
<feature type="domain" description="G-protein coupled receptors family 2 profile 2" evidence="17">
    <location>
        <begin position="710"/>
        <end position="967"/>
    </location>
</feature>
<dbReference type="Gene3D" id="1.20.1070.10">
    <property type="entry name" value="Rhodopsin 7-helix transmembrane proteins"/>
    <property type="match status" value="1"/>
</dbReference>
<feature type="region of interest" description="Disordered" evidence="13">
    <location>
        <begin position="1008"/>
        <end position="1118"/>
    </location>
</feature>
<dbReference type="HOGENOM" id="CLU_274101_0_0_1"/>
<evidence type="ECO:0000256" key="14">
    <source>
        <dbReference type="SAM" id="Phobius"/>
    </source>
</evidence>
<organism evidence="19 20">
    <name type="scientific">Trichoplax adhaerens</name>
    <name type="common">Trichoplax reptans</name>
    <dbReference type="NCBI Taxonomy" id="10228"/>
    <lineage>
        <taxon>Eukaryota</taxon>
        <taxon>Metazoa</taxon>
        <taxon>Placozoa</taxon>
        <taxon>Uniplacotomia</taxon>
        <taxon>Trichoplacea</taxon>
        <taxon>Trichoplacidae</taxon>
        <taxon>Trichoplax</taxon>
    </lineage>
</organism>
<feature type="domain" description="Ig-like" evidence="18">
    <location>
        <begin position="239"/>
        <end position="333"/>
    </location>
</feature>
<dbReference type="GeneID" id="6757900"/>
<dbReference type="SMART" id="SM00369">
    <property type="entry name" value="LRR_TYP"/>
    <property type="match status" value="3"/>
</dbReference>
<dbReference type="InterPro" id="IPR051963">
    <property type="entry name" value="Adhesion_GPCR_A"/>
</dbReference>
<dbReference type="GO" id="GO:0005886">
    <property type="term" value="C:plasma membrane"/>
    <property type="evidence" value="ECO:0000318"/>
    <property type="project" value="GO_Central"/>
</dbReference>
<feature type="compositionally biased region" description="Polar residues" evidence="13">
    <location>
        <begin position="1083"/>
        <end position="1093"/>
    </location>
</feature>
<dbReference type="RefSeq" id="XP_002116687.1">
    <property type="nucleotide sequence ID" value="XM_002116651.1"/>
</dbReference>
<keyword evidence="20" id="KW-1185">Reference proteome</keyword>
<evidence type="ECO:0000256" key="12">
    <source>
        <dbReference type="ARBA" id="ARBA00023224"/>
    </source>
</evidence>
<dbReference type="InterPro" id="IPR001879">
    <property type="entry name" value="GPCR_2_extracellular_dom"/>
</dbReference>
<evidence type="ECO:0000256" key="6">
    <source>
        <dbReference type="ARBA" id="ARBA00022737"/>
    </source>
</evidence>
<dbReference type="OMA" id="ADFGRGQ"/>
<feature type="transmembrane region" description="Helical" evidence="14">
    <location>
        <begin position="713"/>
        <end position="735"/>
    </location>
</feature>
<keyword evidence="6" id="KW-0677">Repeat</keyword>
<dbReference type="SUPFAM" id="SSF111418">
    <property type="entry name" value="Hormone receptor domain"/>
    <property type="match status" value="1"/>
</dbReference>
<dbReference type="InterPro" id="IPR017981">
    <property type="entry name" value="GPCR_2-like_7TM"/>
</dbReference>
<evidence type="ECO:0000259" key="16">
    <source>
        <dbReference type="PROSITE" id="PS50227"/>
    </source>
</evidence>
<dbReference type="Pfam" id="PF00002">
    <property type="entry name" value="7tm_2"/>
    <property type="match status" value="1"/>
</dbReference>
<evidence type="ECO:0000259" key="17">
    <source>
        <dbReference type="PROSITE" id="PS50261"/>
    </source>
</evidence>
<dbReference type="KEGG" id="tad:TRIADDRAFT_60710"/>
<dbReference type="PROSITE" id="PS50227">
    <property type="entry name" value="G_PROTEIN_RECEP_F2_3"/>
    <property type="match status" value="1"/>
</dbReference>
<keyword evidence="7 14" id="KW-1133">Transmembrane helix</keyword>
<keyword evidence="4 14" id="KW-0812">Transmembrane</keyword>
<feature type="domain" description="G-protein coupled receptors family 2 profile 1" evidence="16">
    <location>
        <begin position="321"/>
        <end position="415"/>
    </location>
</feature>
<protein>
    <recommendedName>
        <fullName evidence="21">G-protein coupled receptors family 2 profile 2 domain-containing protein</fullName>
    </recommendedName>
</protein>
<sequence length="1171" mass="131347">MDFHINWVYQLLLFLISLYLKLSLVDGQCPPNLQALNCNCSILQQARINGGIRNKLTRNVSCRSTSIRIMPVFEQPFASTIGSLDLSLNNFHEIQDQAFINLTAVTYINLEGSFLSGIQSKAFSNCKRLKNLDLSGNFIRYLHADTFYNAKALTSLNLTNNLLETLPLQTFSRLDSLKFLNIDSNPLTCDCRLRWLMAWVKSTRINLSLSQSAKCSQPYSIQDRMFSSLTWKDLACGPPAMKSKPADSQLLFHRDKITLRCQASGDIYSTEMSWLFHKHKIPNARVINHTAVKNYSQIYTYTVETTLTLDLIDSSAAGQYICEFRNEAGKSVAKTQIYVASSGVKFCNASTTQSDKGTFNWPQTMGQVTVHLPCPKGAQFDSQQSSESQQATVRRSCTKYGAWNLMDDSDCQFQYFLTQQLFLLSRIIVNGDASATMVGTKFQKLIIQHYSLVQPTDVYLSSLILENLQTVAKSNTNVMMVIINAINLFMSSKTSALTEAQDLHNACTRMINVLQRLLNYIAPLSPGIKFNQLVLDNLALANIQLNLDNQFQSILYVLLLQSGQKSITAGIYLPKTFLQSAFPLRGTKSLQVLILRNTNLFPLSAIQRKNYQLSGSVLIARIDGVAITNSTTPLTVILRPQSTKLRASFRIKTQADKTVKPTWSSSICQQSPSKFVASCKHMAIFALHGNKSNNGLAWPDNAQHFHIRPLQSFTYVLITIGIVFNLIITLIYIILSQFANPSNFATLRTIPIRLNIWITEIITSSTFLLTSRLTELPIFCSIAESLLNFMLLSSIAWMLVHNLALRNIVNHTLQGRDAFLTHIRYSCIGWVAPFVATGVGAAILISNGSYQDRQFSCVIRLQTEVYVFLITPIAVVTLVNFYLYGSTIQLLRDTNNVFSHLSSKESQSIRQLLSATLINMIFLVLAIISAGFIFQPKPSTNLLFPVSFAILLCLIGLFNFMYTICWSQEFLVHKELFKLSYIIETCCSASSGNYNVTDTLEVTNHTTSEQEFQKEEHEMKSLTPSRSLTVSLPNHDGQTSNSIDHPVRLVISPLNTDGIRSRSPKNTSAATSSVYSGRHGRQQRQYLSRQSIPISPDFSPTGPNLTLASDSKKSESLSSLENQSMVWDEEVMNDSYYVRQVDPDQFSSSSHHHERSLASSISSRHNRTTRS</sequence>
<evidence type="ECO:0000256" key="15">
    <source>
        <dbReference type="SAM" id="SignalP"/>
    </source>
</evidence>
<evidence type="ECO:0008006" key="21">
    <source>
        <dbReference type="Google" id="ProtNLM"/>
    </source>
</evidence>
<dbReference type="InterPro" id="IPR036179">
    <property type="entry name" value="Ig-like_dom_sf"/>
</dbReference>
<evidence type="ECO:0000256" key="11">
    <source>
        <dbReference type="ARBA" id="ARBA00023170"/>
    </source>
</evidence>
<dbReference type="InterPro" id="IPR036445">
    <property type="entry name" value="GPCR_2_extracell_dom_sf"/>
</dbReference>
<keyword evidence="10" id="KW-1015">Disulfide bond</keyword>
<dbReference type="PROSITE" id="PS50261">
    <property type="entry name" value="G_PROTEIN_RECEP_F2_4"/>
    <property type="match status" value="1"/>
</dbReference>
<dbReference type="Gene3D" id="2.60.40.10">
    <property type="entry name" value="Immunoglobulins"/>
    <property type="match status" value="1"/>
</dbReference>
<reference evidence="19 20" key="1">
    <citation type="journal article" date="2008" name="Nature">
        <title>The Trichoplax genome and the nature of placozoans.</title>
        <authorList>
            <person name="Srivastava M."/>
            <person name="Begovic E."/>
            <person name="Chapman J."/>
            <person name="Putnam N.H."/>
            <person name="Hellsten U."/>
            <person name="Kawashima T."/>
            <person name="Kuo A."/>
            <person name="Mitros T."/>
            <person name="Salamov A."/>
            <person name="Carpenter M.L."/>
            <person name="Signorovitch A.Y."/>
            <person name="Moreno M.A."/>
            <person name="Kamm K."/>
            <person name="Grimwood J."/>
            <person name="Schmutz J."/>
            <person name="Shapiro H."/>
            <person name="Grigoriev I.V."/>
            <person name="Buss L.W."/>
            <person name="Schierwater B."/>
            <person name="Dellaporta S.L."/>
            <person name="Rokhsar D.S."/>
        </authorList>
    </citation>
    <scope>NUCLEOTIDE SEQUENCE [LARGE SCALE GENOMIC DNA]</scope>
    <source>
        <strain evidence="19 20">Grell-BS-1999</strain>
    </source>
</reference>
<dbReference type="PROSITE" id="PS50835">
    <property type="entry name" value="IG_LIKE"/>
    <property type="match status" value="1"/>
</dbReference>
<keyword evidence="5 15" id="KW-0732">Signal</keyword>